<evidence type="ECO:0000256" key="6">
    <source>
        <dbReference type="ARBA" id="ARBA00022989"/>
    </source>
</evidence>
<proteinExistence type="inferred from homology"/>
<organism evidence="10">
    <name type="scientific">Athripsodes aterrimus</name>
    <dbReference type="NCBI Taxonomy" id="699862"/>
    <lineage>
        <taxon>Eukaryota</taxon>
        <taxon>Metazoa</taxon>
        <taxon>Ecdysozoa</taxon>
        <taxon>Arthropoda</taxon>
        <taxon>Hexapoda</taxon>
        <taxon>Insecta</taxon>
        <taxon>Pterygota</taxon>
        <taxon>Neoptera</taxon>
        <taxon>Endopterygota</taxon>
        <taxon>Trichoptera</taxon>
        <taxon>Integripalpia</taxon>
        <taxon>Brevitentoria</taxon>
        <taxon>Leptoceroidea</taxon>
        <taxon>Leptoceridae</taxon>
        <taxon>Leptocerinae</taxon>
        <taxon>Athripsodini</taxon>
        <taxon>Athripsodes</taxon>
    </lineage>
</organism>
<dbReference type="Gene3D" id="1.20.58.1610">
    <property type="entry name" value="NADH:ubiquinone/plastoquinone oxidoreductase, chain 3"/>
    <property type="match status" value="1"/>
</dbReference>
<dbReference type="GO" id="GO:0030964">
    <property type="term" value="C:NADH dehydrogenase complex"/>
    <property type="evidence" value="ECO:0007669"/>
    <property type="project" value="TreeGrafter"/>
</dbReference>
<dbReference type="InterPro" id="IPR000440">
    <property type="entry name" value="NADH_UbQ/plastoQ_OxRdtase_su3"/>
</dbReference>
<keyword evidence="9" id="KW-0520">NAD</keyword>
<evidence type="ECO:0000256" key="9">
    <source>
        <dbReference type="RuleBase" id="RU003640"/>
    </source>
</evidence>
<keyword evidence="9" id="KW-1278">Translocase</keyword>
<keyword evidence="9" id="KW-0249">Electron transport</keyword>
<dbReference type="AlphaFoldDB" id="A0A7D7ADH6"/>
<dbReference type="EC" id="7.1.1.2" evidence="9"/>
<comment type="catalytic activity">
    <reaction evidence="8 9">
        <text>a ubiquinone + NADH + 5 H(+)(in) = a ubiquinol + NAD(+) + 4 H(+)(out)</text>
        <dbReference type="Rhea" id="RHEA:29091"/>
        <dbReference type="Rhea" id="RHEA-COMP:9565"/>
        <dbReference type="Rhea" id="RHEA-COMP:9566"/>
        <dbReference type="ChEBI" id="CHEBI:15378"/>
        <dbReference type="ChEBI" id="CHEBI:16389"/>
        <dbReference type="ChEBI" id="CHEBI:17976"/>
        <dbReference type="ChEBI" id="CHEBI:57540"/>
        <dbReference type="ChEBI" id="CHEBI:57945"/>
        <dbReference type="EC" id="7.1.1.2"/>
    </reaction>
</comment>
<feature type="transmembrane region" description="Helical" evidence="9">
    <location>
        <begin position="12"/>
        <end position="36"/>
    </location>
</feature>
<comment type="function">
    <text evidence="9">Core subunit of the mitochondrial membrane respiratory chain NADH dehydrogenase (Complex I) which catalyzes electron transfer from NADH through the respiratory chain, using ubiquinone as an electron acceptor. Essential for the catalytic activity of complex I.</text>
</comment>
<gene>
    <name evidence="10" type="primary">ND3</name>
</gene>
<evidence type="ECO:0000256" key="5">
    <source>
        <dbReference type="ARBA" id="ARBA00022692"/>
    </source>
</evidence>
<dbReference type="EMBL" id="MT584160">
    <property type="protein sequence ID" value="QLY90129.1"/>
    <property type="molecule type" value="Genomic_DNA"/>
</dbReference>
<evidence type="ECO:0000313" key="10">
    <source>
        <dbReference type="EMBL" id="QLY90129.1"/>
    </source>
</evidence>
<evidence type="ECO:0000256" key="2">
    <source>
        <dbReference type="ARBA" id="ARBA00008472"/>
    </source>
</evidence>
<keyword evidence="9" id="KW-0679">Respiratory chain</keyword>
<accession>A0A7D7ADH6</accession>
<feature type="transmembrane region" description="Helical" evidence="9">
    <location>
        <begin position="42"/>
        <end position="61"/>
    </location>
</feature>
<evidence type="ECO:0000256" key="3">
    <source>
        <dbReference type="ARBA" id="ARBA00021007"/>
    </source>
</evidence>
<keyword evidence="6 9" id="KW-1133">Transmembrane helix</keyword>
<reference evidence="10" key="1">
    <citation type="submission" date="2020-06" db="EMBL/GenBank/DDBJ databases">
        <title>DNAmark Project.</title>
        <authorList>
            <person name="Leerhoei F."/>
        </authorList>
    </citation>
    <scope>NUCLEOTIDE SEQUENCE</scope>
    <source>
        <strain evidence="10">DM1316</strain>
    </source>
</reference>
<evidence type="ECO:0000256" key="4">
    <source>
        <dbReference type="ARBA" id="ARBA00022448"/>
    </source>
</evidence>
<dbReference type="Pfam" id="PF00507">
    <property type="entry name" value="Oxidored_q4"/>
    <property type="match status" value="1"/>
</dbReference>
<name>A0A7D7ADH6_9NEOP</name>
<evidence type="ECO:0000256" key="1">
    <source>
        <dbReference type="ARBA" id="ARBA00004370"/>
    </source>
</evidence>
<dbReference type="GO" id="GO:0008137">
    <property type="term" value="F:NADH dehydrogenase (ubiquinone) activity"/>
    <property type="evidence" value="ECO:0007669"/>
    <property type="project" value="UniProtKB-UniRule"/>
</dbReference>
<keyword evidence="9" id="KW-0830">Ubiquinone</keyword>
<dbReference type="InterPro" id="IPR038430">
    <property type="entry name" value="NDAH_ubi_oxred_su3_sf"/>
</dbReference>
<keyword evidence="4 9" id="KW-0813">Transport</keyword>
<sequence length="72" mass="8862">MNNNRMPFSIHFFLISIIFLIFDVEITLILPMILIYSKSNLIKWYLTCLYFFTLLLISLYYEWINKMIIWTN</sequence>
<dbReference type="GO" id="GO:0031966">
    <property type="term" value="C:mitochondrial membrane"/>
    <property type="evidence" value="ECO:0007669"/>
    <property type="project" value="UniProtKB-SubCell"/>
</dbReference>
<comment type="similarity">
    <text evidence="2 9">Belongs to the complex I subunit 3 family.</text>
</comment>
<keyword evidence="5 9" id="KW-0812">Transmembrane</keyword>
<protein>
    <recommendedName>
        <fullName evidence="3 9">NADH-ubiquinone oxidoreductase chain 3</fullName>
        <ecNumber evidence="9">7.1.1.2</ecNumber>
    </recommendedName>
</protein>
<evidence type="ECO:0000256" key="8">
    <source>
        <dbReference type="ARBA" id="ARBA00049551"/>
    </source>
</evidence>
<dbReference type="PANTHER" id="PTHR11058">
    <property type="entry name" value="NADH-UBIQUINONE OXIDOREDUCTASE CHAIN 3"/>
    <property type="match status" value="1"/>
</dbReference>
<keyword evidence="7 9" id="KW-0472">Membrane</keyword>
<dbReference type="PANTHER" id="PTHR11058:SF9">
    <property type="entry name" value="NADH-UBIQUINONE OXIDOREDUCTASE CHAIN 3"/>
    <property type="match status" value="1"/>
</dbReference>
<evidence type="ECO:0000256" key="7">
    <source>
        <dbReference type="ARBA" id="ARBA00023136"/>
    </source>
</evidence>
<keyword evidence="9 10" id="KW-0496">Mitochondrion</keyword>
<comment type="subcellular location">
    <subcellularLocation>
        <location evidence="1">Membrane</location>
    </subcellularLocation>
    <subcellularLocation>
        <location evidence="9">Mitochondrion membrane</location>
        <topology evidence="9">Multi-pass membrane protein</topology>
    </subcellularLocation>
</comment>
<geneLocation type="mitochondrion" evidence="10"/>